<feature type="region of interest" description="Disordered" evidence="1">
    <location>
        <begin position="350"/>
        <end position="422"/>
    </location>
</feature>
<feature type="compositionally biased region" description="Basic and acidic residues" evidence="1">
    <location>
        <begin position="372"/>
        <end position="387"/>
    </location>
</feature>
<accession>A0A084W262</accession>
<dbReference type="VEuPathDB" id="VectorBase:ASIC012176"/>
<feature type="compositionally biased region" description="Polar residues" evidence="1">
    <location>
        <begin position="42"/>
        <end position="55"/>
    </location>
</feature>
<dbReference type="SUPFAM" id="SSF63748">
    <property type="entry name" value="Tudor/PWWP/MBT"/>
    <property type="match status" value="1"/>
</dbReference>
<dbReference type="Proteomes" id="UP000030765">
    <property type="component" value="Unassembled WGS sequence"/>
</dbReference>
<evidence type="ECO:0000313" key="3">
    <source>
        <dbReference type="EnsemblMetazoa" id="ASIC012176-PA"/>
    </source>
</evidence>
<feature type="compositionally biased region" description="Low complexity" evidence="1">
    <location>
        <begin position="125"/>
        <end position="148"/>
    </location>
</feature>
<feature type="compositionally biased region" description="Low complexity" evidence="1">
    <location>
        <begin position="175"/>
        <end position="184"/>
    </location>
</feature>
<proteinExistence type="predicted"/>
<evidence type="ECO:0000313" key="2">
    <source>
        <dbReference type="EMBL" id="KFB44306.1"/>
    </source>
</evidence>
<reference evidence="2 4" key="1">
    <citation type="journal article" date="2014" name="BMC Genomics">
        <title>Genome sequence of Anopheles sinensis provides insight into genetics basis of mosquito competence for malaria parasites.</title>
        <authorList>
            <person name="Zhou D."/>
            <person name="Zhang D."/>
            <person name="Ding G."/>
            <person name="Shi L."/>
            <person name="Hou Q."/>
            <person name="Ye Y."/>
            <person name="Xu Y."/>
            <person name="Zhou H."/>
            <person name="Xiong C."/>
            <person name="Li S."/>
            <person name="Yu J."/>
            <person name="Hong S."/>
            <person name="Yu X."/>
            <person name="Zou P."/>
            <person name="Chen C."/>
            <person name="Chang X."/>
            <person name="Wang W."/>
            <person name="Lv Y."/>
            <person name="Sun Y."/>
            <person name="Ma L."/>
            <person name="Shen B."/>
            <person name="Zhu C."/>
        </authorList>
    </citation>
    <scope>NUCLEOTIDE SEQUENCE [LARGE SCALE GENOMIC DNA]</scope>
</reference>
<dbReference type="EnsemblMetazoa" id="ASIC012176-RA">
    <property type="protein sequence ID" value="ASIC012176-PA"/>
    <property type="gene ID" value="ASIC012176"/>
</dbReference>
<dbReference type="AlphaFoldDB" id="A0A084W262"/>
<dbReference type="Gene3D" id="2.30.30.140">
    <property type="match status" value="1"/>
</dbReference>
<organism evidence="2">
    <name type="scientific">Anopheles sinensis</name>
    <name type="common">Mosquito</name>
    <dbReference type="NCBI Taxonomy" id="74873"/>
    <lineage>
        <taxon>Eukaryota</taxon>
        <taxon>Metazoa</taxon>
        <taxon>Ecdysozoa</taxon>
        <taxon>Arthropoda</taxon>
        <taxon>Hexapoda</taxon>
        <taxon>Insecta</taxon>
        <taxon>Pterygota</taxon>
        <taxon>Neoptera</taxon>
        <taxon>Endopterygota</taxon>
        <taxon>Diptera</taxon>
        <taxon>Nematocera</taxon>
        <taxon>Culicoidea</taxon>
        <taxon>Culicidae</taxon>
        <taxon>Anophelinae</taxon>
        <taxon>Anopheles</taxon>
    </lineage>
</organism>
<reference evidence="3" key="2">
    <citation type="submission" date="2020-05" db="UniProtKB">
        <authorList>
            <consortium name="EnsemblMetazoa"/>
        </authorList>
    </citation>
    <scope>IDENTIFICATION</scope>
</reference>
<dbReference type="CDD" id="cd04508">
    <property type="entry name" value="Tudor_SF"/>
    <property type="match status" value="1"/>
</dbReference>
<protein>
    <submittedName>
        <fullName evidence="2">AGAP001467-PA-like protein</fullName>
    </submittedName>
</protein>
<evidence type="ECO:0000256" key="1">
    <source>
        <dbReference type="SAM" id="MobiDB-lite"/>
    </source>
</evidence>
<dbReference type="VEuPathDB" id="VectorBase:ASIS020096"/>
<feature type="compositionally biased region" description="Polar residues" evidence="1">
    <location>
        <begin position="1"/>
        <end position="26"/>
    </location>
</feature>
<name>A0A084W262_ANOSI</name>
<feature type="region of interest" description="Disordered" evidence="1">
    <location>
        <begin position="94"/>
        <end position="209"/>
    </location>
</feature>
<keyword evidence="4" id="KW-1185">Reference proteome</keyword>
<dbReference type="EMBL" id="ATLV01019520">
    <property type="status" value="NOT_ANNOTATED_CDS"/>
    <property type="molecule type" value="Genomic_DNA"/>
</dbReference>
<dbReference type="EMBL" id="KE525273">
    <property type="protein sequence ID" value="KFB44306.1"/>
    <property type="molecule type" value="Genomic_DNA"/>
</dbReference>
<evidence type="ECO:0000313" key="4">
    <source>
        <dbReference type="Proteomes" id="UP000030765"/>
    </source>
</evidence>
<feature type="compositionally biased region" description="Basic and acidic residues" evidence="1">
    <location>
        <begin position="108"/>
        <end position="119"/>
    </location>
</feature>
<sequence length="422" mass="44805">MSTAEEINMYTTNARKFNGISSTSEGSELDIKSDGSKVHKPATTSPADESKVSLSSTVTKLDLSGAISARTSAEQQYEVSVWYEGKDLQFLSVERIHTGDKDEEEEQESHHRQQVDEQLLHTPKASGSAARGQRAGGSSTTSKKSAAARGQKRTKAADSDEDDDGGDGEQRTPRASGASSATKQSAKKAKAGESPTITSTGTPKAKHPEEHKFDLCCLARWTDRKYYAGRVTNFRGDNKYVVVFEDGCSKTLSRDIIVFGEDGVLPILNHSIHALTGGDTYEPAIVEEIKRSDGGGHAGGEVVYAVRTASSKLEVTATDIYLTDEQAKWIHNSLKGKPDPMEKLLLSTAMAGSESSPAHAVGDGPTADGDTASDHHGADHAAGEKGARSTRSKRGGAGDKTPLTPEAGFSGGVGKKGRRGRR</sequence>
<dbReference type="OrthoDB" id="129353at2759"/>
<dbReference type="EMBL" id="ATLV01019519">
    <property type="status" value="NOT_ANNOTATED_CDS"/>
    <property type="molecule type" value="Genomic_DNA"/>
</dbReference>
<gene>
    <name evidence="2" type="ORF">ZHAS_00012176</name>
</gene>
<feature type="region of interest" description="Disordered" evidence="1">
    <location>
        <begin position="1"/>
        <end position="55"/>
    </location>
</feature>